<name>A0ACC0BBY4_CATRO</name>
<sequence>MPGGEEDVEKNRGGVGIGNQYAIYEERDTQWTSWLIPFFIVTNVAMFVVEMYINNCPKHIRDDFGFGDGSGDRKCVARFLGRFSFQPSSENPLFGPSASTLEKLGALEWKKVVDQHQAWRLISCVWLHAGIIHLIANMLSLAVIGIRLEQQCGFVRVGIIYLLSGFGGSILSSLFIQKSISVGASGALFGLLGAMLAELITNWTIYTNKVAALVTILVIVLINLAVGILPHVDNFAHIGGFLTGVLLGFILLPRPQLGWIDRRHRPVDVHVKSKYKAYQYVLWLLSLILLVVWLTVGLVMLFRGENGYRHCHWCRYLSCVPTSKWKCDGET</sequence>
<reference evidence="2" key="1">
    <citation type="journal article" date="2023" name="Nat. Plants">
        <title>Single-cell RNA sequencing provides a high-resolution roadmap for understanding the multicellular compartmentation of specialized metabolism.</title>
        <authorList>
            <person name="Sun S."/>
            <person name="Shen X."/>
            <person name="Li Y."/>
            <person name="Li Y."/>
            <person name="Wang S."/>
            <person name="Li R."/>
            <person name="Zhang H."/>
            <person name="Shen G."/>
            <person name="Guo B."/>
            <person name="Wei J."/>
            <person name="Xu J."/>
            <person name="St-Pierre B."/>
            <person name="Chen S."/>
            <person name="Sun C."/>
        </authorList>
    </citation>
    <scope>NUCLEOTIDE SEQUENCE [LARGE SCALE GENOMIC DNA]</scope>
</reference>
<dbReference type="EMBL" id="CM044703">
    <property type="protein sequence ID" value="KAI5670123.1"/>
    <property type="molecule type" value="Genomic_DNA"/>
</dbReference>
<evidence type="ECO:0000313" key="1">
    <source>
        <dbReference type="EMBL" id="KAI5670123.1"/>
    </source>
</evidence>
<organism evidence="1 2">
    <name type="scientific">Catharanthus roseus</name>
    <name type="common">Madagascar periwinkle</name>
    <name type="synonym">Vinca rosea</name>
    <dbReference type="NCBI Taxonomy" id="4058"/>
    <lineage>
        <taxon>Eukaryota</taxon>
        <taxon>Viridiplantae</taxon>
        <taxon>Streptophyta</taxon>
        <taxon>Embryophyta</taxon>
        <taxon>Tracheophyta</taxon>
        <taxon>Spermatophyta</taxon>
        <taxon>Magnoliopsida</taxon>
        <taxon>eudicotyledons</taxon>
        <taxon>Gunneridae</taxon>
        <taxon>Pentapetalae</taxon>
        <taxon>asterids</taxon>
        <taxon>lamiids</taxon>
        <taxon>Gentianales</taxon>
        <taxon>Apocynaceae</taxon>
        <taxon>Rauvolfioideae</taxon>
        <taxon>Vinceae</taxon>
        <taxon>Catharanthinae</taxon>
        <taxon>Catharanthus</taxon>
    </lineage>
</organism>
<protein>
    <submittedName>
        <fullName evidence="1">Uncharacterized protein</fullName>
    </submittedName>
</protein>
<proteinExistence type="predicted"/>
<dbReference type="Proteomes" id="UP001060085">
    <property type="component" value="Linkage Group LG03"/>
</dbReference>
<gene>
    <name evidence="1" type="ORF">M9H77_10487</name>
</gene>
<accession>A0ACC0BBY4</accession>
<comment type="caution">
    <text evidence="1">The sequence shown here is derived from an EMBL/GenBank/DDBJ whole genome shotgun (WGS) entry which is preliminary data.</text>
</comment>
<keyword evidence="2" id="KW-1185">Reference proteome</keyword>
<evidence type="ECO:0000313" key="2">
    <source>
        <dbReference type="Proteomes" id="UP001060085"/>
    </source>
</evidence>